<protein>
    <submittedName>
        <fullName evidence="2">Alpha/beta hydrolase</fullName>
    </submittedName>
</protein>
<dbReference type="Pfam" id="PF00561">
    <property type="entry name" value="Abhydrolase_1"/>
    <property type="match status" value="1"/>
</dbReference>
<dbReference type="RefSeq" id="WP_127710999.1">
    <property type="nucleotide sequence ID" value="NZ_SACO01000013.1"/>
</dbReference>
<dbReference type="InterPro" id="IPR000639">
    <property type="entry name" value="Epox_hydrolase-like"/>
</dbReference>
<proteinExistence type="predicted"/>
<dbReference type="InterPro" id="IPR050266">
    <property type="entry name" value="AB_hydrolase_sf"/>
</dbReference>
<dbReference type="InterPro" id="IPR000073">
    <property type="entry name" value="AB_hydrolase_1"/>
</dbReference>
<dbReference type="AlphaFoldDB" id="A0A437N159"/>
<gene>
    <name evidence="2" type="ORF">EOE18_15040</name>
</gene>
<dbReference type="InterPro" id="IPR029058">
    <property type="entry name" value="AB_hydrolase_fold"/>
</dbReference>
<keyword evidence="2" id="KW-0378">Hydrolase</keyword>
<evidence type="ECO:0000313" key="3">
    <source>
        <dbReference type="Proteomes" id="UP000282837"/>
    </source>
</evidence>
<name>A0A437N159_9SPHN</name>
<evidence type="ECO:0000313" key="2">
    <source>
        <dbReference type="EMBL" id="RVU03633.1"/>
    </source>
</evidence>
<dbReference type="EMBL" id="SACO01000013">
    <property type="protein sequence ID" value="RVU03633.1"/>
    <property type="molecule type" value="Genomic_DNA"/>
</dbReference>
<keyword evidence="3" id="KW-1185">Reference proteome</keyword>
<dbReference type="OrthoDB" id="9808398at2"/>
<accession>A0A437N159</accession>
<dbReference type="SUPFAM" id="SSF53474">
    <property type="entry name" value="alpha/beta-Hydrolases"/>
    <property type="match status" value="1"/>
</dbReference>
<organism evidence="2 3">
    <name type="scientific">Novosphingobium umbonatum</name>
    <dbReference type="NCBI Taxonomy" id="1908524"/>
    <lineage>
        <taxon>Bacteria</taxon>
        <taxon>Pseudomonadati</taxon>
        <taxon>Pseudomonadota</taxon>
        <taxon>Alphaproteobacteria</taxon>
        <taxon>Sphingomonadales</taxon>
        <taxon>Sphingomonadaceae</taxon>
        <taxon>Novosphingobium</taxon>
    </lineage>
</organism>
<dbReference type="Proteomes" id="UP000282837">
    <property type="component" value="Unassembled WGS sequence"/>
</dbReference>
<reference evidence="2 3" key="1">
    <citation type="submission" date="2019-01" db="EMBL/GenBank/DDBJ databases">
        <authorList>
            <person name="Chen W.-M."/>
        </authorList>
    </citation>
    <scope>NUCLEOTIDE SEQUENCE [LARGE SCALE GENOMIC DNA]</scope>
    <source>
        <strain evidence="2 3">FSY-9</strain>
    </source>
</reference>
<dbReference type="GO" id="GO:0016020">
    <property type="term" value="C:membrane"/>
    <property type="evidence" value="ECO:0007669"/>
    <property type="project" value="TreeGrafter"/>
</dbReference>
<dbReference type="PRINTS" id="PR00412">
    <property type="entry name" value="EPOXHYDRLASE"/>
</dbReference>
<dbReference type="PANTHER" id="PTHR43798">
    <property type="entry name" value="MONOACYLGLYCEROL LIPASE"/>
    <property type="match status" value="1"/>
</dbReference>
<dbReference type="Gene3D" id="3.40.50.1820">
    <property type="entry name" value="alpha/beta hydrolase"/>
    <property type="match status" value="1"/>
</dbReference>
<sequence length="293" mass="33791">MLSQPVSRRFASQRLSLHYWEWGAKDAPVLILQHGGRDHARSWDNVARELCKDWRIIAPDLRGHGDSDWSPDADYNMITYMADFADLVAHLEVEKVAICAHSLGAMIATRYAGLYPEQVSALVNIEGLGPSPERIFRREGEPFNERLRDWIANRRRACQMRAPSGYADVDSALARMVEQNGHLTPALARHLTEFGLRQGEDGRYRWKFDPMLRVWPVLDMPQREIEALWRAVSCPMRFFHGTETFMSNPRIDGRMAFFPQADMVEYQGAGHWLHHDCFEQFMADLKSFLQTGQ</sequence>
<dbReference type="PRINTS" id="PR00111">
    <property type="entry name" value="ABHYDROLASE"/>
</dbReference>
<dbReference type="PANTHER" id="PTHR43798:SF33">
    <property type="entry name" value="HYDROLASE, PUTATIVE (AFU_ORTHOLOGUE AFUA_2G14860)-RELATED"/>
    <property type="match status" value="1"/>
</dbReference>
<dbReference type="GO" id="GO:0016787">
    <property type="term" value="F:hydrolase activity"/>
    <property type="evidence" value="ECO:0007669"/>
    <property type="project" value="UniProtKB-KW"/>
</dbReference>
<evidence type="ECO:0000259" key="1">
    <source>
        <dbReference type="Pfam" id="PF00561"/>
    </source>
</evidence>
<feature type="domain" description="AB hydrolase-1" evidence="1">
    <location>
        <begin position="28"/>
        <end position="275"/>
    </location>
</feature>
<comment type="caution">
    <text evidence="2">The sequence shown here is derived from an EMBL/GenBank/DDBJ whole genome shotgun (WGS) entry which is preliminary data.</text>
</comment>